<feature type="region of interest" description="Disordered" evidence="3">
    <location>
        <begin position="199"/>
        <end position="220"/>
    </location>
</feature>
<proteinExistence type="predicted"/>
<evidence type="ECO:0000259" key="4">
    <source>
        <dbReference type="PROSITE" id="PS50887"/>
    </source>
</evidence>
<dbReference type="Pfam" id="PF00990">
    <property type="entry name" value="GGDEF"/>
    <property type="match status" value="1"/>
</dbReference>
<dbReference type="Proteomes" id="UP000637632">
    <property type="component" value="Unassembled WGS sequence"/>
</dbReference>
<dbReference type="RefSeq" id="WP_190476673.1">
    <property type="nucleotide sequence ID" value="NZ_JACOFT010000001.1"/>
</dbReference>
<evidence type="ECO:0000256" key="2">
    <source>
        <dbReference type="ARBA" id="ARBA00034247"/>
    </source>
</evidence>
<accession>A0ABR6XAN0</accession>
<dbReference type="EMBL" id="JACOFT010000001">
    <property type="protein sequence ID" value="MBC3809989.1"/>
    <property type="molecule type" value="Genomic_DNA"/>
</dbReference>
<name>A0ABR6XAN0_9BURK</name>
<dbReference type="PROSITE" id="PS50887">
    <property type="entry name" value="GGDEF"/>
    <property type="match status" value="1"/>
</dbReference>
<dbReference type="SUPFAM" id="SSF55073">
    <property type="entry name" value="Nucleotide cyclase"/>
    <property type="match status" value="1"/>
</dbReference>
<reference evidence="5 6" key="1">
    <citation type="submission" date="2020-08" db="EMBL/GenBank/DDBJ databases">
        <title>Novel species isolated from subtropical streams in China.</title>
        <authorList>
            <person name="Lu H."/>
        </authorList>
    </citation>
    <scope>NUCLEOTIDE SEQUENCE [LARGE SCALE GENOMIC DNA]</scope>
    <source>
        <strain evidence="5 6">CCTCC AB 2015119</strain>
    </source>
</reference>
<organism evidence="5 6">
    <name type="scientific">Undibacterium aquatile</name>
    <dbReference type="NCBI Taxonomy" id="1537398"/>
    <lineage>
        <taxon>Bacteria</taxon>
        <taxon>Pseudomonadati</taxon>
        <taxon>Pseudomonadota</taxon>
        <taxon>Betaproteobacteria</taxon>
        <taxon>Burkholderiales</taxon>
        <taxon>Oxalobacteraceae</taxon>
        <taxon>Undibacterium</taxon>
    </lineage>
</organism>
<dbReference type="EC" id="2.7.7.65" evidence="1"/>
<dbReference type="InterPro" id="IPR000160">
    <property type="entry name" value="GGDEF_dom"/>
</dbReference>
<protein>
    <recommendedName>
        <fullName evidence="1">diguanylate cyclase</fullName>
        <ecNumber evidence="1">2.7.7.65</ecNumber>
    </recommendedName>
</protein>
<dbReference type="InterPro" id="IPR050469">
    <property type="entry name" value="Diguanylate_Cyclase"/>
</dbReference>
<evidence type="ECO:0000256" key="3">
    <source>
        <dbReference type="SAM" id="MobiDB-lite"/>
    </source>
</evidence>
<dbReference type="CDD" id="cd01949">
    <property type="entry name" value="GGDEF"/>
    <property type="match status" value="1"/>
</dbReference>
<dbReference type="SMART" id="SM00267">
    <property type="entry name" value="GGDEF"/>
    <property type="match status" value="1"/>
</dbReference>
<comment type="caution">
    <text evidence="5">The sequence shown here is derived from an EMBL/GenBank/DDBJ whole genome shotgun (WGS) entry which is preliminary data.</text>
</comment>
<feature type="domain" description="GGDEF" evidence="4">
    <location>
        <begin position="77"/>
        <end position="209"/>
    </location>
</feature>
<dbReference type="PANTHER" id="PTHR45138:SF9">
    <property type="entry name" value="DIGUANYLATE CYCLASE DGCM-RELATED"/>
    <property type="match status" value="1"/>
</dbReference>
<dbReference type="PANTHER" id="PTHR45138">
    <property type="entry name" value="REGULATORY COMPONENTS OF SENSORY TRANSDUCTION SYSTEM"/>
    <property type="match status" value="1"/>
</dbReference>
<sequence length="220" mass="24192">MPADGDQPLVNARQQLTQLIKQIKENGKQDNLLPTLQTVLTQLESLTKHDQLTGALNRRTLLSMLDSELARSYRTGHTFSFAVISVDHLEKILEQHGQAVARQVLQMVAKEALDMLRTLDSFGRVAANEFAIVMPTTWLDQSLKAIARLKKRVAACDWNAVAPGLQVTFSTGLTTNAIKDTAEIMLARATSALQTAKAKGSDSIAEAELPLPEYLPEEDE</sequence>
<keyword evidence="6" id="KW-1185">Reference proteome</keyword>
<evidence type="ECO:0000313" key="6">
    <source>
        <dbReference type="Proteomes" id="UP000637632"/>
    </source>
</evidence>
<gene>
    <name evidence="5" type="ORF">H8K26_00930</name>
</gene>
<evidence type="ECO:0000313" key="5">
    <source>
        <dbReference type="EMBL" id="MBC3809989.1"/>
    </source>
</evidence>
<dbReference type="InterPro" id="IPR043128">
    <property type="entry name" value="Rev_trsase/Diguanyl_cyclase"/>
</dbReference>
<dbReference type="InterPro" id="IPR029787">
    <property type="entry name" value="Nucleotide_cyclase"/>
</dbReference>
<comment type="catalytic activity">
    <reaction evidence="2">
        <text>2 GTP = 3',3'-c-di-GMP + 2 diphosphate</text>
        <dbReference type="Rhea" id="RHEA:24898"/>
        <dbReference type="ChEBI" id="CHEBI:33019"/>
        <dbReference type="ChEBI" id="CHEBI:37565"/>
        <dbReference type="ChEBI" id="CHEBI:58805"/>
        <dbReference type="EC" id="2.7.7.65"/>
    </reaction>
</comment>
<dbReference type="NCBIfam" id="TIGR00254">
    <property type="entry name" value="GGDEF"/>
    <property type="match status" value="1"/>
</dbReference>
<evidence type="ECO:0000256" key="1">
    <source>
        <dbReference type="ARBA" id="ARBA00012528"/>
    </source>
</evidence>
<dbReference type="Gene3D" id="3.30.70.270">
    <property type="match status" value="1"/>
</dbReference>